<dbReference type="EMBL" id="CAXDID020000006">
    <property type="protein sequence ID" value="CAL5975862.1"/>
    <property type="molecule type" value="Genomic_DNA"/>
</dbReference>
<keyword evidence="3" id="KW-1185">Reference proteome</keyword>
<dbReference type="AlphaFoldDB" id="A0AA86NWT3"/>
<reference evidence="1" key="1">
    <citation type="submission" date="2023-06" db="EMBL/GenBank/DDBJ databases">
        <authorList>
            <person name="Kurt Z."/>
        </authorList>
    </citation>
    <scope>NUCLEOTIDE SEQUENCE</scope>
</reference>
<proteinExistence type="predicted"/>
<organism evidence="1">
    <name type="scientific">Hexamita inflata</name>
    <dbReference type="NCBI Taxonomy" id="28002"/>
    <lineage>
        <taxon>Eukaryota</taxon>
        <taxon>Metamonada</taxon>
        <taxon>Diplomonadida</taxon>
        <taxon>Hexamitidae</taxon>
        <taxon>Hexamitinae</taxon>
        <taxon>Hexamita</taxon>
    </lineage>
</organism>
<evidence type="ECO:0000313" key="3">
    <source>
        <dbReference type="Proteomes" id="UP001642409"/>
    </source>
</evidence>
<name>A0AA86NWT3_9EUKA</name>
<evidence type="ECO:0000313" key="1">
    <source>
        <dbReference type="EMBL" id="CAI9928087.1"/>
    </source>
</evidence>
<sequence>MQINQKKCKSTANNNIVKFMGIKYSYKSDDIRTHLSTDILIVAKKYQLIVDKMIKRGLPRSIVLGIFIKCICAKCSWAIRVDDYNPNTIKDYHDVDEILARTFHNILRPPQIPAEDLDNAKSAETIQALLLL</sequence>
<protein>
    <submittedName>
        <fullName evidence="2">Hypothetical_protein</fullName>
    </submittedName>
</protein>
<comment type="caution">
    <text evidence="1">The sequence shown here is derived from an EMBL/GenBank/DDBJ whole genome shotgun (WGS) entry which is preliminary data.</text>
</comment>
<evidence type="ECO:0000313" key="2">
    <source>
        <dbReference type="EMBL" id="CAL5975862.1"/>
    </source>
</evidence>
<reference evidence="2 3" key="2">
    <citation type="submission" date="2024-07" db="EMBL/GenBank/DDBJ databases">
        <authorList>
            <person name="Akdeniz Z."/>
        </authorList>
    </citation>
    <scope>NUCLEOTIDE SEQUENCE [LARGE SCALE GENOMIC DNA]</scope>
</reference>
<dbReference type="EMBL" id="CATOUU010000386">
    <property type="protein sequence ID" value="CAI9928087.1"/>
    <property type="molecule type" value="Genomic_DNA"/>
</dbReference>
<dbReference type="Proteomes" id="UP001642409">
    <property type="component" value="Unassembled WGS sequence"/>
</dbReference>
<accession>A0AA86NWT3</accession>
<gene>
    <name evidence="1" type="ORF">HINF_LOCUS15732</name>
    <name evidence="2" type="ORF">HINF_LOCUS3544</name>
</gene>